<protein>
    <submittedName>
        <fullName evidence="1">Nwd1</fullName>
    </submittedName>
</protein>
<comment type="caution">
    <text evidence="1">The sequence shown here is derived from an EMBL/GenBank/DDBJ whole genome shotgun (WGS) entry which is preliminary data.</text>
</comment>
<accession>A0A8H5NH17</accession>
<organism evidence="1 2">
    <name type="scientific">Fusarium napiforme</name>
    <dbReference type="NCBI Taxonomy" id="42672"/>
    <lineage>
        <taxon>Eukaryota</taxon>
        <taxon>Fungi</taxon>
        <taxon>Dikarya</taxon>
        <taxon>Ascomycota</taxon>
        <taxon>Pezizomycotina</taxon>
        <taxon>Sordariomycetes</taxon>
        <taxon>Hypocreomycetidae</taxon>
        <taxon>Hypocreales</taxon>
        <taxon>Nectriaceae</taxon>
        <taxon>Fusarium</taxon>
        <taxon>Fusarium fujikuroi species complex</taxon>
    </lineage>
</organism>
<name>A0A8H5NH17_9HYPO</name>
<dbReference type="EMBL" id="JAAOAO010000043">
    <property type="protein sequence ID" value="KAF5566316.1"/>
    <property type="molecule type" value="Genomic_DNA"/>
</dbReference>
<proteinExistence type="predicted"/>
<keyword evidence="2" id="KW-1185">Reference proteome</keyword>
<dbReference type="AlphaFoldDB" id="A0A8H5NH17"/>
<gene>
    <name evidence="1" type="ORF">FNAPI_1176</name>
</gene>
<sequence>MSSNKSSQALRTEVSKIARLSNIQGGLPPLMRGLPVLAVMAGEAIAKTTNTKNMIEERLLGADEVFILQSPQKPTENMQANDG</sequence>
<evidence type="ECO:0000313" key="1">
    <source>
        <dbReference type="EMBL" id="KAF5566316.1"/>
    </source>
</evidence>
<dbReference type="Proteomes" id="UP000574317">
    <property type="component" value="Unassembled WGS sequence"/>
</dbReference>
<reference evidence="1 2" key="1">
    <citation type="submission" date="2020-05" db="EMBL/GenBank/DDBJ databases">
        <title>Identification and distribution of gene clusters putatively required for synthesis of sphingolipid metabolism inhibitors in phylogenetically diverse species of the filamentous fungus Fusarium.</title>
        <authorList>
            <person name="Kim H.-S."/>
            <person name="Busman M."/>
            <person name="Brown D.W."/>
            <person name="Divon H."/>
            <person name="Uhlig S."/>
            <person name="Proctor R.H."/>
        </authorList>
    </citation>
    <scope>NUCLEOTIDE SEQUENCE [LARGE SCALE GENOMIC DNA]</scope>
    <source>
        <strain evidence="1 2">NRRL 25196</strain>
    </source>
</reference>
<evidence type="ECO:0000313" key="2">
    <source>
        <dbReference type="Proteomes" id="UP000574317"/>
    </source>
</evidence>